<keyword evidence="3" id="KW-0326">Glycosidase</keyword>
<dbReference type="HOGENOM" id="CLU_2503922_0_0_1"/>
<feature type="domain" description="Glycoside hydrolase family 3 N-terminal" evidence="4">
    <location>
        <begin position="20"/>
        <end position="82"/>
    </location>
</feature>
<dbReference type="InterPro" id="IPR001764">
    <property type="entry name" value="Glyco_hydro_3_N"/>
</dbReference>
<evidence type="ECO:0000256" key="1">
    <source>
        <dbReference type="ARBA" id="ARBA00005336"/>
    </source>
</evidence>
<dbReference type="SUPFAM" id="SSF51445">
    <property type="entry name" value="(Trans)glycosidases"/>
    <property type="match status" value="1"/>
</dbReference>
<evidence type="ECO:0000256" key="3">
    <source>
        <dbReference type="ARBA" id="ARBA00023295"/>
    </source>
</evidence>
<gene>
    <name evidence="5" type="ORF">M404DRAFT_722192</name>
</gene>
<protein>
    <submittedName>
        <fullName evidence="5">Glycoside hydrolase family 3 protein</fullName>
    </submittedName>
</protein>
<dbReference type="EMBL" id="KN832370">
    <property type="protein sequence ID" value="KIN92799.1"/>
    <property type="molecule type" value="Genomic_DNA"/>
</dbReference>
<dbReference type="Pfam" id="PF00933">
    <property type="entry name" value="Glyco_hydro_3"/>
    <property type="match status" value="1"/>
</dbReference>
<keyword evidence="2 5" id="KW-0378">Hydrolase</keyword>
<dbReference type="PANTHER" id="PTHR30480:SF16">
    <property type="entry name" value="GLYCOSIDE HYDROLASE FAMILY 3 DOMAIN PROTEIN"/>
    <property type="match status" value="1"/>
</dbReference>
<reference evidence="6" key="2">
    <citation type="submission" date="2015-01" db="EMBL/GenBank/DDBJ databases">
        <title>Evolutionary Origins and Diversification of the Mycorrhizal Mutualists.</title>
        <authorList>
            <consortium name="DOE Joint Genome Institute"/>
            <consortium name="Mycorrhizal Genomics Consortium"/>
            <person name="Kohler A."/>
            <person name="Kuo A."/>
            <person name="Nagy L.G."/>
            <person name="Floudas D."/>
            <person name="Copeland A."/>
            <person name="Barry K.W."/>
            <person name="Cichocki N."/>
            <person name="Veneault-Fourrey C."/>
            <person name="LaButti K."/>
            <person name="Lindquist E.A."/>
            <person name="Lipzen A."/>
            <person name="Lundell T."/>
            <person name="Morin E."/>
            <person name="Murat C."/>
            <person name="Riley R."/>
            <person name="Ohm R."/>
            <person name="Sun H."/>
            <person name="Tunlid A."/>
            <person name="Henrissat B."/>
            <person name="Grigoriev I.V."/>
            <person name="Hibbett D.S."/>
            <person name="Martin F."/>
        </authorList>
    </citation>
    <scope>NUCLEOTIDE SEQUENCE [LARGE SCALE GENOMIC DNA]</scope>
    <source>
        <strain evidence="6">Marx 270</strain>
    </source>
</reference>
<dbReference type="GO" id="GO:0005975">
    <property type="term" value="P:carbohydrate metabolic process"/>
    <property type="evidence" value="ECO:0007669"/>
    <property type="project" value="InterPro"/>
</dbReference>
<dbReference type="AlphaFoldDB" id="A0A0C3MV34"/>
<accession>A0A0C3MV34</accession>
<dbReference type="InterPro" id="IPR017853">
    <property type="entry name" value="GH"/>
</dbReference>
<organism evidence="5 6">
    <name type="scientific">Pisolithus tinctorius Marx 270</name>
    <dbReference type="NCBI Taxonomy" id="870435"/>
    <lineage>
        <taxon>Eukaryota</taxon>
        <taxon>Fungi</taxon>
        <taxon>Dikarya</taxon>
        <taxon>Basidiomycota</taxon>
        <taxon>Agaricomycotina</taxon>
        <taxon>Agaricomycetes</taxon>
        <taxon>Agaricomycetidae</taxon>
        <taxon>Boletales</taxon>
        <taxon>Sclerodermatineae</taxon>
        <taxon>Pisolithaceae</taxon>
        <taxon>Pisolithus</taxon>
    </lineage>
</organism>
<evidence type="ECO:0000313" key="6">
    <source>
        <dbReference type="Proteomes" id="UP000054217"/>
    </source>
</evidence>
<dbReference type="InterPro" id="IPR036962">
    <property type="entry name" value="Glyco_hydro_3_N_sf"/>
</dbReference>
<reference evidence="5 6" key="1">
    <citation type="submission" date="2014-04" db="EMBL/GenBank/DDBJ databases">
        <authorList>
            <consortium name="DOE Joint Genome Institute"/>
            <person name="Kuo A."/>
            <person name="Kohler A."/>
            <person name="Costa M.D."/>
            <person name="Nagy L.G."/>
            <person name="Floudas D."/>
            <person name="Copeland A."/>
            <person name="Barry K.W."/>
            <person name="Cichocki N."/>
            <person name="Veneault-Fourrey C."/>
            <person name="LaButti K."/>
            <person name="Lindquist E.A."/>
            <person name="Lipzen A."/>
            <person name="Lundell T."/>
            <person name="Morin E."/>
            <person name="Murat C."/>
            <person name="Sun H."/>
            <person name="Tunlid A."/>
            <person name="Henrissat B."/>
            <person name="Grigoriev I.V."/>
            <person name="Hibbett D.S."/>
            <person name="Martin F."/>
            <person name="Nordberg H.P."/>
            <person name="Cantor M.N."/>
            <person name="Hua S.X."/>
        </authorList>
    </citation>
    <scope>NUCLEOTIDE SEQUENCE [LARGE SCALE GENOMIC DNA]</scope>
    <source>
        <strain evidence="5 6">Marx 270</strain>
    </source>
</reference>
<dbReference type="Proteomes" id="UP000054217">
    <property type="component" value="Unassembled WGS sequence"/>
</dbReference>
<dbReference type="InParanoid" id="A0A0C3MV34"/>
<dbReference type="OrthoDB" id="3242680at2759"/>
<evidence type="ECO:0000259" key="4">
    <source>
        <dbReference type="Pfam" id="PF00933"/>
    </source>
</evidence>
<evidence type="ECO:0000256" key="2">
    <source>
        <dbReference type="ARBA" id="ARBA00022801"/>
    </source>
</evidence>
<keyword evidence="6" id="KW-1185">Reference proteome</keyword>
<dbReference type="GO" id="GO:0004553">
    <property type="term" value="F:hydrolase activity, hydrolyzing O-glycosyl compounds"/>
    <property type="evidence" value="ECO:0007669"/>
    <property type="project" value="InterPro"/>
</dbReference>
<dbReference type="GO" id="GO:0009254">
    <property type="term" value="P:peptidoglycan turnover"/>
    <property type="evidence" value="ECO:0007669"/>
    <property type="project" value="TreeGrafter"/>
</dbReference>
<dbReference type="Gene3D" id="3.20.20.300">
    <property type="entry name" value="Glycoside hydrolase, family 3, N-terminal domain"/>
    <property type="match status" value="1"/>
</dbReference>
<dbReference type="STRING" id="870435.A0A0C3MV34"/>
<sequence length="89" mass="10082">MTSLTSADKREIGQHFVFGFHGHEISEDVKVLIRDYHVGNIILMKRNVQDVKQVHQLVQSLQQLAKESGHPRPLMIGIDQENALSTPQP</sequence>
<evidence type="ECO:0000313" key="5">
    <source>
        <dbReference type="EMBL" id="KIN92799.1"/>
    </source>
</evidence>
<dbReference type="InterPro" id="IPR050226">
    <property type="entry name" value="NagZ_Beta-hexosaminidase"/>
</dbReference>
<proteinExistence type="inferred from homology"/>
<comment type="similarity">
    <text evidence="1">Belongs to the glycosyl hydrolase 3 family.</text>
</comment>
<dbReference type="PANTHER" id="PTHR30480">
    <property type="entry name" value="BETA-HEXOSAMINIDASE-RELATED"/>
    <property type="match status" value="1"/>
</dbReference>
<name>A0A0C3MV34_PISTI</name>